<keyword evidence="1" id="KW-1185">Reference proteome</keyword>
<accession>A0A915CZ04</accession>
<dbReference type="Proteomes" id="UP000887574">
    <property type="component" value="Unplaced"/>
</dbReference>
<evidence type="ECO:0000313" key="2">
    <source>
        <dbReference type="WBParaSite" id="jg1376"/>
    </source>
</evidence>
<proteinExistence type="predicted"/>
<organism evidence="1 2">
    <name type="scientific">Ditylenchus dipsaci</name>
    <dbReference type="NCBI Taxonomy" id="166011"/>
    <lineage>
        <taxon>Eukaryota</taxon>
        <taxon>Metazoa</taxon>
        <taxon>Ecdysozoa</taxon>
        <taxon>Nematoda</taxon>
        <taxon>Chromadorea</taxon>
        <taxon>Rhabditida</taxon>
        <taxon>Tylenchina</taxon>
        <taxon>Tylenchomorpha</taxon>
        <taxon>Sphaerularioidea</taxon>
        <taxon>Anguinidae</taxon>
        <taxon>Anguininae</taxon>
        <taxon>Ditylenchus</taxon>
    </lineage>
</organism>
<sequence length="148" mass="16560">MMHSMLSTVIQVKGFTAEMDRVNGDKLFAGSILEELAPEKKARAKLLIEQISTYSADSLCQASKLDKKRSRDAAWDNFTGIEGLGEPLMSLIALLEFEGLPQQSTAHLESFEQIYNCAVHMIYQKKFGQAVKLLEISSEKCREVIEDS</sequence>
<reference evidence="2" key="1">
    <citation type="submission" date="2022-11" db="UniProtKB">
        <authorList>
            <consortium name="WormBaseParasite"/>
        </authorList>
    </citation>
    <scope>IDENTIFICATION</scope>
</reference>
<name>A0A915CZ04_9BILA</name>
<dbReference type="WBParaSite" id="jg1376">
    <property type="protein sequence ID" value="jg1376"/>
    <property type="gene ID" value="jg1376"/>
</dbReference>
<dbReference type="AlphaFoldDB" id="A0A915CZ04"/>
<evidence type="ECO:0000313" key="1">
    <source>
        <dbReference type="Proteomes" id="UP000887574"/>
    </source>
</evidence>
<protein>
    <submittedName>
        <fullName evidence="2">Uncharacterized protein</fullName>
    </submittedName>
</protein>